<evidence type="ECO:0000313" key="2">
    <source>
        <dbReference type="Proteomes" id="UP001432322"/>
    </source>
</evidence>
<dbReference type="EMBL" id="BTSY01000006">
    <property type="protein sequence ID" value="GMT33772.1"/>
    <property type="molecule type" value="Genomic_DNA"/>
</dbReference>
<protein>
    <submittedName>
        <fullName evidence="1">Uncharacterized protein</fullName>
    </submittedName>
</protein>
<proteinExistence type="predicted"/>
<evidence type="ECO:0000313" key="1">
    <source>
        <dbReference type="EMBL" id="GMT33772.1"/>
    </source>
</evidence>
<name>A0AAV5WP28_9BILA</name>
<sequence length="237" mass="27277">MRKSFRRARCDVLKFQCDAIKFGPQTPIDQTIVDVITAPFDFDALRILFEKMYRPAVMNVALRSGRPIRSLAFWNCSLDPLFVTGLPRTTHLQVLQAYQHGQGFSDEQLLEIVSREHSIVSLGACNLSEESTLPHLIKLFSSIRHMERIEFNVPSWYFEQFLTSLGLRVEGNKIINDQSGNSIQLDIHGWFTLVYSKGYMRVTPMRAISVHKLDITRVALSDEFNHYPLCRIDTILL</sequence>
<accession>A0AAV5WP28</accession>
<organism evidence="1 2">
    <name type="scientific">Pristionchus fissidentatus</name>
    <dbReference type="NCBI Taxonomy" id="1538716"/>
    <lineage>
        <taxon>Eukaryota</taxon>
        <taxon>Metazoa</taxon>
        <taxon>Ecdysozoa</taxon>
        <taxon>Nematoda</taxon>
        <taxon>Chromadorea</taxon>
        <taxon>Rhabditida</taxon>
        <taxon>Rhabditina</taxon>
        <taxon>Diplogasteromorpha</taxon>
        <taxon>Diplogasteroidea</taxon>
        <taxon>Neodiplogasteridae</taxon>
        <taxon>Pristionchus</taxon>
    </lineage>
</organism>
<dbReference type="Proteomes" id="UP001432322">
    <property type="component" value="Unassembled WGS sequence"/>
</dbReference>
<comment type="caution">
    <text evidence="1">The sequence shown here is derived from an EMBL/GenBank/DDBJ whole genome shotgun (WGS) entry which is preliminary data.</text>
</comment>
<keyword evidence="2" id="KW-1185">Reference proteome</keyword>
<dbReference type="AlphaFoldDB" id="A0AAV5WP28"/>
<reference evidence="1" key="1">
    <citation type="submission" date="2023-10" db="EMBL/GenBank/DDBJ databases">
        <title>Genome assembly of Pristionchus species.</title>
        <authorList>
            <person name="Yoshida K."/>
            <person name="Sommer R.J."/>
        </authorList>
    </citation>
    <scope>NUCLEOTIDE SEQUENCE</scope>
    <source>
        <strain evidence="1">RS5133</strain>
    </source>
</reference>
<gene>
    <name evidence="1" type="ORF">PFISCL1PPCAC_25069</name>
</gene>